<dbReference type="Pfam" id="PF11010">
    <property type="entry name" value="DUF2848"/>
    <property type="match status" value="1"/>
</dbReference>
<accession>A0ABY4YMP9</accession>
<reference evidence="1" key="1">
    <citation type="submission" date="2022-06" db="EMBL/GenBank/DDBJ databases">
        <title>Ornithinimicrobium JY.X270.</title>
        <authorList>
            <person name="Huang Y."/>
        </authorList>
    </citation>
    <scope>NUCLEOTIDE SEQUENCE</scope>
    <source>
        <strain evidence="1">JY.X270</strain>
    </source>
</reference>
<gene>
    <name evidence="1" type="ORF">NF557_07950</name>
</gene>
<dbReference type="RefSeq" id="WP_252623487.1">
    <property type="nucleotide sequence ID" value="NZ_CP099490.1"/>
</dbReference>
<dbReference type="EMBL" id="CP099490">
    <property type="protein sequence ID" value="USQ77811.1"/>
    <property type="molecule type" value="Genomic_DNA"/>
</dbReference>
<evidence type="ECO:0000313" key="1">
    <source>
        <dbReference type="EMBL" id="USQ77811.1"/>
    </source>
</evidence>
<organism evidence="1 2">
    <name type="scientific">Ornithinimicrobium cryptoxanthini</name>
    <dbReference type="NCBI Taxonomy" id="2934161"/>
    <lineage>
        <taxon>Bacteria</taxon>
        <taxon>Bacillati</taxon>
        <taxon>Actinomycetota</taxon>
        <taxon>Actinomycetes</taxon>
        <taxon>Micrococcales</taxon>
        <taxon>Ornithinimicrobiaceae</taxon>
        <taxon>Ornithinimicrobium</taxon>
    </lineage>
</organism>
<dbReference type="InterPro" id="IPR021269">
    <property type="entry name" value="DUF2848"/>
</dbReference>
<dbReference type="Proteomes" id="UP001056535">
    <property type="component" value="Chromosome"/>
</dbReference>
<protein>
    <submittedName>
        <fullName evidence="1">DUF2848 domain-containing protein</fullName>
    </submittedName>
</protein>
<proteinExistence type="predicted"/>
<dbReference type="InterPro" id="IPR036663">
    <property type="entry name" value="Fumarylacetoacetase_C_sf"/>
</dbReference>
<name>A0ABY4YMP9_9MICO</name>
<evidence type="ECO:0000313" key="2">
    <source>
        <dbReference type="Proteomes" id="UP001056535"/>
    </source>
</evidence>
<sequence>MHQEQNIGLRLHVVNGENLEMQSPCLVIAGYTGSDPDSVARHIDELQAIGVAPPPSVPTFYRLPSDLLTTNETVATVGDRTSGEAEPVLIRHAGQYYIGIGSDHTDREIERLSIHEAKAACQKPLGPVVRHIGSSPQVESWHRVQLRSWVDEELYQNGTLTDIRNPDDILDKLGALPMSGDSTDLVLFLGTIPITGGTFHYGDSWTVELLFPDGQSLRHSYSVRKENNHA</sequence>
<dbReference type="SUPFAM" id="SSF56529">
    <property type="entry name" value="FAH"/>
    <property type="match status" value="1"/>
</dbReference>
<keyword evidence="2" id="KW-1185">Reference proteome</keyword>